<evidence type="ECO:0000313" key="1">
    <source>
        <dbReference type="EMBL" id="OAQ70250.1"/>
    </source>
</evidence>
<proteinExistence type="predicted"/>
<accession>A0A179FYI3</accession>
<keyword evidence="2" id="KW-1185">Reference proteome</keyword>
<comment type="caution">
    <text evidence="1">The sequence shown here is derived from an EMBL/GenBank/DDBJ whole genome shotgun (WGS) entry which is preliminary data.</text>
</comment>
<dbReference type="Proteomes" id="UP000078397">
    <property type="component" value="Unassembled WGS sequence"/>
</dbReference>
<dbReference type="EMBL" id="LSBJ02000002">
    <property type="protein sequence ID" value="OAQ70250.1"/>
    <property type="molecule type" value="Genomic_DNA"/>
</dbReference>
<protein>
    <submittedName>
        <fullName evidence="1">Uncharacterized protein</fullName>
    </submittedName>
</protein>
<organism evidence="1 2">
    <name type="scientific">Pochonia chlamydosporia 170</name>
    <dbReference type="NCBI Taxonomy" id="1380566"/>
    <lineage>
        <taxon>Eukaryota</taxon>
        <taxon>Fungi</taxon>
        <taxon>Dikarya</taxon>
        <taxon>Ascomycota</taxon>
        <taxon>Pezizomycotina</taxon>
        <taxon>Sordariomycetes</taxon>
        <taxon>Hypocreomycetidae</taxon>
        <taxon>Hypocreales</taxon>
        <taxon>Clavicipitaceae</taxon>
        <taxon>Pochonia</taxon>
    </lineage>
</organism>
<gene>
    <name evidence="1" type="ORF">VFPPC_02754</name>
</gene>
<sequence>MELTPQQNNAALPDRNDGHLVSIENSLSGQHLGIFKQAIANMLATNIAEETYAQIIDGLPLTRVAQDSGNGGLPPDHPIHEEHSELCSGVLDKLGEFKSQFAVGVLKLDSTLISDYRSSAPGSQTFNKGLVELVAEAVHEIAVVLFKSGTSLHPDHRITSWTPPKDDVFWDVYPKGAWPTLFYHYWYSDYEQDPNGVADVVGFWAAARILGGVILFDRRAPSLAEAQPDSIWFHSDRSEVTYRIYKLLDDQKLALLEFLTTDSPDLDLLPILCDEKNDCREDPEQPINETGIYRHLWDRKPVSEDTYYERLKDVWDQFEYPVLGDFMRAKSRARELQQRRFEER</sequence>
<dbReference type="KEGG" id="pchm:VFPPC_02754"/>
<dbReference type="OrthoDB" id="5346581at2759"/>
<evidence type="ECO:0000313" key="2">
    <source>
        <dbReference type="Proteomes" id="UP000078397"/>
    </source>
</evidence>
<dbReference type="GeneID" id="28846347"/>
<reference evidence="1 2" key="1">
    <citation type="journal article" date="2016" name="PLoS Pathog.">
        <title>Biosynthesis of antibiotic leucinostatins in bio-control fungus Purpureocillium lilacinum and their inhibition on phytophthora revealed by genome mining.</title>
        <authorList>
            <person name="Wang G."/>
            <person name="Liu Z."/>
            <person name="Lin R."/>
            <person name="Li E."/>
            <person name="Mao Z."/>
            <person name="Ling J."/>
            <person name="Yang Y."/>
            <person name="Yin W.B."/>
            <person name="Xie B."/>
        </authorList>
    </citation>
    <scope>NUCLEOTIDE SEQUENCE [LARGE SCALE GENOMIC DNA]</scope>
    <source>
        <strain evidence="1">170</strain>
    </source>
</reference>
<dbReference type="RefSeq" id="XP_018146787.1">
    <property type="nucleotide sequence ID" value="XM_018282353.1"/>
</dbReference>
<name>A0A179FYI3_METCM</name>
<dbReference type="AlphaFoldDB" id="A0A179FYI3"/>